<dbReference type="EMBL" id="VSSQ01050438">
    <property type="protein sequence ID" value="MPN04523.1"/>
    <property type="molecule type" value="Genomic_DNA"/>
</dbReference>
<dbReference type="AlphaFoldDB" id="A0A645EVJ2"/>
<gene>
    <name evidence="1" type="ORF">SDC9_151764</name>
</gene>
<proteinExistence type="predicted"/>
<protein>
    <submittedName>
        <fullName evidence="1">Uncharacterized protein</fullName>
    </submittedName>
</protein>
<sequence length="128" mass="14301">MEADHDRVGRRRERNIILADRPDGVGDNLRLDFLMRQVSQRLRNRFAGTLHIGFDDEVQRVPAFAVELAEQVFGGGDGAVGEHVAAFVGNALLRRVTGGFFRFENLDMVAGFRHTGESDHLDRDARPG</sequence>
<evidence type="ECO:0000313" key="1">
    <source>
        <dbReference type="EMBL" id="MPN04523.1"/>
    </source>
</evidence>
<name>A0A645EVJ2_9ZZZZ</name>
<accession>A0A645EVJ2</accession>
<reference evidence="1" key="1">
    <citation type="submission" date="2019-08" db="EMBL/GenBank/DDBJ databases">
        <authorList>
            <person name="Kucharzyk K."/>
            <person name="Murdoch R.W."/>
            <person name="Higgins S."/>
            <person name="Loffler F."/>
        </authorList>
    </citation>
    <scope>NUCLEOTIDE SEQUENCE</scope>
</reference>
<organism evidence="1">
    <name type="scientific">bioreactor metagenome</name>
    <dbReference type="NCBI Taxonomy" id="1076179"/>
    <lineage>
        <taxon>unclassified sequences</taxon>
        <taxon>metagenomes</taxon>
        <taxon>ecological metagenomes</taxon>
    </lineage>
</organism>
<comment type="caution">
    <text evidence="1">The sequence shown here is derived from an EMBL/GenBank/DDBJ whole genome shotgun (WGS) entry which is preliminary data.</text>
</comment>